<evidence type="ECO:0000256" key="10">
    <source>
        <dbReference type="ARBA" id="ARBA00022806"/>
    </source>
</evidence>
<dbReference type="InterPro" id="IPR026851">
    <property type="entry name" value="Dna2/JHS1_DEXXQ-box"/>
</dbReference>
<reference evidence="25" key="1">
    <citation type="submission" date="2025-08" db="UniProtKB">
        <authorList>
            <consortium name="RefSeq"/>
        </authorList>
    </citation>
    <scope>IDENTIFICATION</scope>
    <source>
        <strain evidence="25">11010-0011.00</strain>
        <tissue evidence="25">Whole body</tissue>
    </source>
</reference>
<keyword evidence="12 19" id="KW-0408">Iron</keyword>
<dbReference type="RefSeq" id="XP_030379653.1">
    <property type="nucleotide sequence ID" value="XM_030523793.1"/>
</dbReference>
<dbReference type="GO" id="GO:0051539">
    <property type="term" value="F:4 iron, 4 sulfur cluster binding"/>
    <property type="evidence" value="ECO:0007669"/>
    <property type="project" value="UniProtKB-UniRule"/>
</dbReference>
<dbReference type="Pfam" id="PF13086">
    <property type="entry name" value="AAA_11"/>
    <property type="match status" value="1"/>
</dbReference>
<evidence type="ECO:0000256" key="9">
    <source>
        <dbReference type="ARBA" id="ARBA00022801"/>
    </source>
</evidence>
<dbReference type="InterPro" id="IPR041679">
    <property type="entry name" value="DNA2/NAM7-like_C"/>
</dbReference>
<dbReference type="Pfam" id="PF08696">
    <property type="entry name" value="Dna2"/>
    <property type="match status" value="1"/>
</dbReference>
<evidence type="ECO:0000256" key="11">
    <source>
        <dbReference type="ARBA" id="ARBA00022840"/>
    </source>
</evidence>
<evidence type="ECO:0000256" key="5">
    <source>
        <dbReference type="ARBA" id="ARBA00022722"/>
    </source>
</evidence>
<feature type="domain" description="DNA2/NAM7 helicase-like C-terminal" evidence="23">
    <location>
        <begin position="1172"/>
        <end position="1416"/>
    </location>
</feature>
<dbReference type="PANTHER" id="PTHR10887">
    <property type="entry name" value="DNA2/NAM7 HELICASE FAMILY"/>
    <property type="match status" value="1"/>
</dbReference>
<keyword evidence="14 19" id="KW-0238">DNA-binding</keyword>
<protein>
    <recommendedName>
        <fullName evidence="19">DNA replication ATP-dependent helicase/nuclease</fullName>
        <ecNumber evidence="19">3.1.-.-</ecNumber>
        <ecNumber evidence="19">3.6.4.12</ecNumber>
    </recommendedName>
</protein>
<dbReference type="GeneID" id="115627899"/>
<keyword evidence="24" id="KW-1185">Reference proteome</keyword>
<keyword evidence="5 19" id="KW-0540">Nuclease</keyword>
<evidence type="ECO:0000259" key="21">
    <source>
        <dbReference type="Pfam" id="PF08696"/>
    </source>
</evidence>
<dbReference type="InterPro" id="IPR041677">
    <property type="entry name" value="DNA2/NAM7_AAA_11"/>
</dbReference>
<dbReference type="Gene3D" id="3.90.320.10">
    <property type="match status" value="1"/>
</dbReference>
<dbReference type="GO" id="GO:0017108">
    <property type="term" value="F:5'-flap endonuclease activity"/>
    <property type="evidence" value="ECO:0007669"/>
    <property type="project" value="UniProtKB-UniRule"/>
</dbReference>
<evidence type="ECO:0000256" key="13">
    <source>
        <dbReference type="ARBA" id="ARBA00023014"/>
    </source>
</evidence>
<dbReference type="InterPro" id="IPR045055">
    <property type="entry name" value="DNA2/NAM7-like"/>
</dbReference>
<evidence type="ECO:0000259" key="22">
    <source>
        <dbReference type="Pfam" id="PF13086"/>
    </source>
</evidence>
<feature type="region of interest" description="Disordered" evidence="20">
    <location>
        <begin position="343"/>
        <end position="410"/>
    </location>
</feature>
<dbReference type="GO" id="GO:0005634">
    <property type="term" value="C:nucleus"/>
    <property type="evidence" value="ECO:0007669"/>
    <property type="project" value="UniProtKB-SubCell"/>
</dbReference>
<feature type="compositionally biased region" description="Polar residues" evidence="20">
    <location>
        <begin position="353"/>
        <end position="374"/>
    </location>
</feature>
<dbReference type="InterPro" id="IPR027417">
    <property type="entry name" value="P-loop_NTPase"/>
</dbReference>
<evidence type="ECO:0000256" key="8">
    <source>
        <dbReference type="ARBA" id="ARBA00022763"/>
    </source>
</evidence>
<keyword evidence="8 19" id="KW-0227">DNA damage</keyword>
<name>A0A6J2TWV5_DROLE</name>
<keyword evidence="11 19" id="KW-0067">ATP-binding</keyword>
<gene>
    <name evidence="25" type="primary">LOC115627899</name>
</gene>
<evidence type="ECO:0000256" key="7">
    <source>
        <dbReference type="ARBA" id="ARBA00022741"/>
    </source>
</evidence>
<keyword evidence="13 19" id="KW-0411">Iron-sulfur</keyword>
<dbReference type="InterPro" id="IPR014808">
    <property type="entry name" value="DNA_replication_fac_Dna2_N"/>
</dbReference>
<proteinExistence type="inferred from homology"/>
<dbReference type="GO" id="GO:0006281">
    <property type="term" value="P:DNA repair"/>
    <property type="evidence" value="ECO:0007669"/>
    <property type="project" value="UniProtKB-KW"/>
</dbReference>
<feature type="domain" description="DNA replication factor Dna2 N-terminal" evidence="21">
    <location>
        <begin position="442"/>
        <end position="640"/>
    </location>
</feature>
<keyword evidence="19" id="KW-0158">Chromosome</keyword>
<accession>A0A6J2TWV5</accession>
<keyword evidence="17 19" id="KW-0511">Multifunctional enzyme</keyword>
<evidence type="ECO:0000256" key="3">
    <source>
        <dbReference type="ARBA" id="ARBA00022485"/>
    </source>
</evidence>
<evidence type="ECO:0000256" key="4">
    <source>
        <dbReference type="ARBA" id="ARBA00022705"/>
    </source>
</evidence>
<feature type="region of interest" description="Disordered" evidence="20">
    <location>
        <begin position="1"/>
        <end position="46"/>
    </location>
</feature>
<dbReference type="GO" id="GO:0046872">
    <property type="term" value="F:metal ion binding"/>
    <property type="evidence" value="ECO:0007669"/>
    <property type="project" value="UniProtKB-UniRule"/>
</dbReference>
<evidence type="ECO:0000256" key="18">
    <source>
        <dbReference type="ARBA" id="ARBA00047995"/>
    </source>
</evidence>
<evidence type="ECO:0000256" key="6">
    <source>
        <dbReference type="ARBA" id="ARBA00022723"/>
    </source>
</evidence>
<dbReference type="GO" id="GO:0005694">
    <property type="term" value="C:chromosome"/>
    <property type="evidence" value="ECO:0007669"/>
    <property type="project" value="UniProtKB-SubCell"/>
</dbReference>
<comment type="function">
    <text evidence="19">Key enzyme involved in DNA replication and DNA repair. Involved in Okazaki fragments processing by cleaving long flaps that escape FEN1: flaps that are longer than 27 nucleotides are coated by replication protein A complex (RPA), leading to recruit DNA2 which cleaves the flap until it is too short to bind RPA and becomes a substrate for FEN1. Also involved in 5'-end resection of DNA during double-strand break (DSB) repair by mediating the cleavage of 5'-ssDNA.</text>
</comment>
<dbReference type="InterPro" id="IPR011604">
    <property type="entry name" value="PDDEXK-like_dom_sf"/>
</dbReference>
<feature type="compositionally biased region" description="Polar residues" evidence="20">
    <location>
        <begin position="382"/>
        <end position="394"/>
    </location>
</feature>
<keyword evidence="10 19" id="KW-0347">Helicase</keyword>
<evidence type="ECO:0000256" key="19">
    <source>
        <dbReference type="RuleBase" id="RU367041"/>
    </source>
</evidence>
<comment type="subcellular location">
    <subcellularLocation>
        <location evidence="19">Nucleus</location>
    </subcellularLocation>
    <subcellularLocation>
        <location evidence="19">Chromosome</location>
    </subcellularLocation>
</comment>
<dbReference type="GO" id="GO:0033567">
    <property type="term" value="P:DNA replication, Okazaki fragment processing"/>
    <property type="evidence" value="ECO:0007669"/>
    <property type="project" value="UniProtKB-UniRule"/>
</dbReference>
<evidence type="ECO:0000256" key="12">
    <source>
        <dbReference type="ARBA" id="ARBA00023004"/>
    </source>
</evidence>
<feature type="domain" description="DNA2/NAM7 helicase helicase" evidence="22">
    <location>
        <begin position="1092"/>
        <end position="1164"/>
    </location>
</feature>
<dbReference type="GO" id="GO:0071932">
    <property type="term" value="P:replication fork reversal"/>
    <property type="evidence" value="ECO:0007669"/>
    <property type="project" value="TreeGrafter"/>
</dbReference>
<evidence type="ECO:0000256" key="16">
    <source>
        <dbReference type="ARBA" id="ARBA00023242"/>
    </source>
</evidence>
<keyword evidence="3 19" id="KW-0004">4Fe-4S</keyword>
<dbReference type="Proteomes" id="UP000504634">
    <property type="component" value="Unplaced"/>
</dbReference>
<feature type="region of interest" description="Disordered" evidence="20">
    <location>
        <begin position="273"/>
        <end position="293"/>
    </location>
</feature>
<evidence type="ECO:0000256" key="14">
    <source>
        <dbReference type="ARBA" id="ARBA00023125"/>
    </source>
</evidence>
<dbReference type="CDD" id="cd22318">
    <property type="entry name" value="DNA2_N-like"/>
    <property type="match status" value="1"/>
</dbReference>
<evidence type="ECO:0000256" key="2">
    <source>
        <dbReference type="ARBA" id="ARBA00007913"/>
    </source>
</evidence>
<keyword evidence="7 19" id="KW-0547">Nucleotide-binding</keyword>
<organism evidence="24 25">
    <name type="scientific">Drosophila lebanonensis</name>
    <name type="common">Fruit fly</name>
    <name type="synonym">Scaptodrosophila lebanonensis</name>
    <dbReference type="NCBI Taxonomy" id="7225"/>
    <lineage>
        <taxon>Eukaryota</taxon>
        <taxon>Metazoa</taxon>
        <taxon>Ecdysozoa</taxon>
        <taxon>Arthropoda</taxon>
        <taxon>Hexapoda</taxon>
        <taxon>Insecta</taxon>
        <taxon>Pterygota</taxon>
        <taxon>Neoptera</taxon>
        <taxon>Endopterygota</taxon>
        <taxon>Diptera</taxon>
        <taxon>Brachycera</taxon>
        <taxon>Muscomorpha</taxon>
        <taxon>Ephydroidea</taxon>
        <taxon>Drosophilidae</taxon>
        <taxon>Scaptodrosophila</taxon>
    </lineage>
</organism>
<comment type="similarity">
    <text evidence="2 19">Belongs to the DNA2/NAM7 helicase family.</text>
</comment>
<evidence type="ECO:0000256" key="20">
    <source>
        <dbReference type="SAM" id="MobiDB-lite"/>
    </source>
</evidence>
<dbReference type="OrthoDB" id="306218at2759"/>
<dbReference type="GO" id="GO:0005737">
    <property type="term" value="C:cytoplasm"/>
    <property type="evidence" value="ECO:0007669"/>
    <property type="project" value="TreeGrafter"/>
</dbReference>
<dbReference type="CDD" id="cd18808">
    <property type="entry name" value="SF1_C_Upf1"/>
    <property type="match status" value="1"/>
</dbReference>
<keyword evidence="16 19" id="KW-0539">Nucleus</keyword>
<dbReference type="Pfam" id="PF13087">
    <property type="entry name" value="AAA_12"/>
    <property type="match status" value="1"/>
</dbReference>
<comment type="catalytic activity">
    <reaction evidence="18 19">
        <text>ATP + H2O = ADP + phosphate + H(+)</text>
        <dbReference type="Rhea" id="RHEA:13065"/>
        <dbReference type="ChEBI" id="CHEBI:15377"/>
        <dbReference type="ChEBI" id="CHEBI:15378"/>
        <dbReference type="ChEBI" id="CHEBI:30616"/>
        <dbReference type="ChEBI" id="CHEBI:43474"/>
        <dbReference type="ChEBI" id="CHEBI:456216"/>
        <dbReference type="EC" id="3.6.4.12"/>
    </reaction>
</comment>
<evidence type="ECO:0000256" key="17">
    <source>
        <dbReference type="ARBA" id="ARBA00023268"/>
    </source>
</evidence>
<dbReference type="InterPro" id="IPR047187">
    <property type="entry name" value="SF1_C_Upf1"/>
</dbReference>
<keyword evidence="15 19" id="KW-0234">DNA repair</keyword>
<dbReference type="CDD" id="cd18041">
    <property type="entry name" value="DEXXQc_DNA2"/>
    <property type="match status" value="1"/>
</dbReference>
<dbReference type="GO" id="GO:0003677">
    <property type="term" value="F:DNA binding"/>
    <property type="evidence" value="ECO:0007669"/>
    <property type="project" value="UniProtKB-UniRule"/>
</dbReference>
<dbReference type="SUPFAM" id="SSF52540">
    <property type="entry name" value="P-loop containing nucleoside triphosphate hydrolases"/>
    <property type="match status" value="1"/>
</dbReference>
<dbReference type="GO" id="GO:0017116">
    <property type="term" value="F:single-stranded DNA helicase activity"/>
    <property type="evidence" value="ECO:0007669"/>
    <property type="project" value="UniProtKB-UniRule"/>
</dbReference>
<dbReference type="CTD" id="1763"/>
<keyword evidence="4 19" id="KW-0235">DNA replication</keyword>
<comment type="cofactor">
    <cofactor evidence="1">
        <name>[4Fe-4S] cluster</name>
        <dbReference type="ChEBI" id="CHEBI:49883"/>
    </cofactor>
</comment>
<evidence type="ECO:0000313" key="24">
    <source>
        <dbReference type="Proteomes" id="UP000504634"/>
    </source>
</evidence>
<evidence type="ECO:0000313" key="25">
    <source>
        <dbReference type="RefSeq" id="XP_030379653.1"/>
    </source>
</evidence>
<dbReference type="Gene3D" id="3.40.50.300">
    <property type="entry name" value="P-loop containing nucleotide triphosphate hydrolases"/>
    <property type="match status" value="2"/>
</dbReference>
<evidence type="ECO:0000256" key="1">
    <source>
        <dbReference type="ARBA" id="ARBA00001966"/>
    </source>
</evidence>
<keyword evidence="9 19" id="KW-0378">Hydrolase</keyword>
<sequence length="1468" mass="165220">MNSAKRVLSPIKPENDTENKQTKKVKISLSLEGRTAPLSPQQKENASTEHAALLGWGDDDVDDIDFTKLAAVERCFLAASEGQKKPQMTTTALEPSVVMDQRRAVAKQNKALDELSAQNNLTAAGPKPTDCELKQATTTKELISLNQLPIDAETKELLASQHITISGQQLILADKKITVIGDQPLFADQKLTPIAMAAQKYLAADHKLSLEAEQKLSAAEQRLAKSEQRRVTMEKKRLEKEQKRAADLEQKRIAKEQKRAAVEEQKRLAAEQKRLAAEKKHAARKQLSLARTRQAKKKAIAKVEKNLRDQTIIGPENTALLRDSNDSNSTASELDTSAVFLKPAVPQLETKPKSTSFKHSLPEDTSQIPQQSGMAEQLSPIEPSSSNLNQSPKTEQLPAAEQSKTEDKNRPKLNLTLWQRCLVESTWRKPKTSDLVLVLRSDDKEVAECVLQGPWMHTQVQSGDLVSVQADWDQNNKHYVVNRNVGLIAVHPDILISTTTVASSLFCRRKAVLMERFRGIDTGNVAMVIGTAVHKMFEIAITQDMRSPSQLERIVEEMVHSTDMIKVLYANKLKMAEFSEGLTKFVDPIITFIRQFVHDCEKRVPLPEQFQGHIHRVVDIEENLWVPRLGLKGKIDATVTLRPKQGECNKYHDPVPLELKTGRPSFSFEHQGQLLLYQLMSRALGSKVDNGLLVYIRDGIVREVLSARNEQRDLIIARNELAHYFTREAQVPAAGASLKVNNEGMILQPFPLPEPISHHSACSKCPYVTICSSFAATDPDLELSESHPLRKLMPQKLEHLNPVDFEYFIHWCGLLTLEEQEARKSVNISALWNLPRIVRQQQGRAILDLYLRPLSSVFSDGDRFHHTMHVHPEALTEELDLTLSGFELGEYVIISSTDRLAISTGFIKSLTKDSVGLLLERDLRKLNEHSRFIIDKHESQSFNVFSFTNLGLLIDASDRGAQLRQIIIDRIPPIYSKELPRTIYDDGHIILSGLNSLQRNALLRAVATNSYLLLKGLPGTGKTETLVALIRFLNLMDRTVLITSHTHSAVDNLMVRLLPFDLPMLRLGAPARTHPKLMEINEAVLTKSCKNEEDMEEVFASRTIVGVTCLGSNHVIFNHQKFDYCIVDEATQVFQPTVLRPLWHCSKFILVGDPDQLPPLVKSRVARQRGADESLFHRLDSKFSTVMLTKQYRMNRAITKLANALTYDGALECGNDLVEKSGMPLSKQPSGPRWVVRALQSHVDQSVILLDTLDSYERMNAYAMTHKPIGATGDIVEQHYGLDGKKTYQQPQRMRRITKYANPCELAVVFQILRRLLEAGCPPSEIGVIAPYRAQVELMRSLISKCVKPRMDLVEFNTVDQYQGRDKSVIIYSCTKTCDPSLDAERPHDAEILEDKRRLTVAITRAKHKLIILGDVKCLQRHGPFQKLFASIPSICRIELDDGSQGFSWHSVFSDFNKLWEHSPKDAN</sequence>
<dbReference type="PANTHER" id="PTHR10887:SF433">
    <property type="entry name" value="DNA REPLICATION ATP-DEPENDENT HELICASE_NUCLEASE DNA2"/>
    <property type="match status" value="1"/>
</dbReference>
<keyword evidence="6 19" id="KW-0479">Metal-binding</keyword>
<dbReference type="EC" id="3.6.4.12" evidence="19"/>
<evidence type="ECO:0000256" key="15">
    <source>
        <dbReference type="ARBA" id="ARBA00023204"/>
    </source>
</evidence>
<dbReference type="EC" id="3.1.-.-" evidence="19"/>
<dbReference type="GO" id="GO:0005524">
    <property type="term" value="F:ATP binding"/>
    <property type="evidence" value="ECO:0007669"/>
    <property type="project" value="UniProtKB-UniRule"/>
</dbReference>
<evidence type="ECO:0000259" key="23">
    <source>
        <dbReference type="Pfam" id="PF13087"/>
    </source>
</evidence>